<name>A0AAJ5Z3J4_9BASI</name>
<dbReference type="AlphaFoldDB" id="A0AAJ5Z3J4"/>
<organism evidence="5 6">
    <name type="scientific">Malassezia arunalokei</name>
    <dbReference type="NCBI Taxonomy" id="1514897"/>
    <lineage>
        <taxon>Eukaryota</taxon>
        <taxon>Fungi</taxon>
        <taxon>Dikarya</taxon>
        <taxon>Basidiomycota</taxon>
        <taxon>Ustilaginomycotina</taxon>
        <taxon>Malasseziomycetes</taxon>
        <taxon>Malasseziales</taxon>
        <taxon>Malasseziaceae</taxon>
        <taxon>Malassezia</taxon>
    </lineage>
</organism>
<evidence type="ECO:0000313" key="6">
    <source>
        <dbReference type="Proteomes" id="UP001217582"/>
    </source>
</evidence>
<feature type="compositionally biased region" description="Acidic residues" evidence="4">
    <location>
        <begin position="111"/>
        <end position="121"/>
    </location>
</feature>
<dbReference type="PANTHER" id="PTHR28032">
    <property type="entry name" value="FI02826P"/>
    <property type="match status" value="1"/>
</dbReference>
<evidence type="ECO:0000256" key="3">
    <source>
        <dbReference type="RuleBase" id="RU368013"/>
    </source>
</evidence>
<dbReference type="PANTHER" id="PTHR28032:SF1">
    <property type="entry name" value="FI02826P"/>
    <property type="match status" value="1"/>
</dbReference>
<feature type="region of interest" description="Disordered" evidence="4">
    <location>
        <begin position="92"/>
        <end position="125"/>
    </location>
</feature>
<evidence type="ECO:0000256" key="1">
    <source>
        <dbReference type="ARBA" id="ARBA00006199"/>
    </source>
</evidence>
<protein>
    <recommendedName>
        <fullName evidence="3">Tethering factor for nuclear proteasome STS1</fullName>
    </recommendedName>
</protein>
<feature type="compositionally biased region" description="Pro residues" evidence="4">
    <location>
        <begin position="1"/>
        <end position="10"/>
    </location>
</feature>
<dbReference type="GO" id="GO:0071630">
    <property type="term" value="P:nuclear protein quality control by the ubiquitin-proteasome system"/>
    <property type="evidence" value="ECO:0007669"/>
    <property type="project" value="UniProtKB-UniRule"/>
</dbReference>
<gene>
    <name evidence="5" type="ORF">MARU1_002344</name>
</gene>
<keyword evidence="3" id="KW-0653">Protein transport</keyword>
<feature type="region of interest" description="Disordered" evidence="4">
    <location>
        <begin position="1"/>
        <end position="47"/>
    </location>
</feature>
<sequence length="424" mass="45794">MSPTPLLPPRRPQHPVSWRPQDTQTMLPHATAAPPPPPIPFNTSRSLHHVSPSLSFGFGYTPPMNEQATSYAAEAANSSLRYQADGLAHAASAASRSVSKRRRSSSASDIATDDVGMESAEDVPKRKRGALHVLDDAASPSTSASAPASSAKLPSRDLGRILAAYEKPVILSMLLDLAKEDECIAERIYTRLPTPSVDHAMATLQTLETRVRAAIPTSASAVTQVRDQYIWSRVRTVLAELVSELACLIPLFSMTPRSATSEALHPSTAFTFLHAATSCALRVVRMLPADTVSLFKHVNGGTLLRSFRQSLTPVPDAREPFASTIFPMLLREWQAWLHAVDVAVNQHARIFGQDAILAWERGLASLGTGAVASRGANEHAMRAMMDDTAAQMHTCIGWLVQPAHRTSWLVTPSGCSSAMDEGDE</sequence>
<dbReference type="Proteomes" id="UP001217582">
    <property type="component" value="Chromosome 4"/>
</dbReference>
<keyword evidence="6" id="KW-1185">Reference proteome</keyword>
<comment type="function">
    <text evidence="3">Involved in ubiquitin-mediated protein degradation. Regulatory factor in the ubiquitin/proteasome pathway that controls the turnover of proteasome substrates. Targets proteasomes to the nucleus and facilitates the degradation of nuclear proteins.</text>
</comment>
<keyword evidence="3" id="KW-0813">Transport</keyword>
<dbReference type="GO" id="GO:0005737">
    <property type="term" value="C:cytoplasm"/>
    <property type="evidence" value="ECO:0007669"/>
    <property type="project" value="UniProtKB-SubCell"/>
</dbReference>
<comment type="subunit">
    <text evidence="3">Binds the proteasome.</text>
</comment>
<dbReference type="Gene3D" id="1.20.58.1590">
    <property type="entry name" value="Tethering factor for nuclear proteasome Cut8/Sts1"/>
    <property type="match status" value="1"/>
</dbReference>
<comment type="subcellular location">
    <subcellularLocation>
        <location evidence="3">Cytoplasm</location>
    </subcellularLocation>
    <subcellularLocation>
        <location evidence="3">Nucleus</location>
    </subcellularLocation>
</comment>
<keyword evidence="3" id="KW-0963">Cytoplasm</keyword>
<accession>A0AAJ5Z3J4</accession>
<dbReference type="GO" id="GO:0031144">
    <property type="term" value="P:proteasome localization"/>
    <property type="evidence" value="ECO:0007669"/>
    <property type="project" value="UniProtKB-UniRule"/>
</dbReference>
<dbReference type="Pfam" id="PF08559">
    <property type="entry name" value="Cut8"/>
    <property type="match status" value="1"/>
</dbReference>
<dbReference type="InterPro" id="IPR038422">
    <property type="entry name" value="Cut8/Sts1_sf"/>
</dbReference>
<dbReference type="EMBL" id="CP119919">
    <property type="protein sequence ID" value="WFD16310.1"/>
    <property type="molecule type" value="Genomic_DNA"/>
</dbReference>
<dbReference type="GO" id="GO:0031965">
    <property type="term" value="C:nuclear membrane"/>
    <property type="evidence" value="ECO:0007669"/>
    <property type="project" value="TreeGrafter"/>
</dbReference>
<evidence type="ECO:0000256" key="2">
    <source>
        <dbReference type="ARBA" id="ARBA00023242"/>
    </source>
</evidence>
<evidence type="ECO:0000256" key="4">
    <source>
        <dbReference type="SAM" id="MobiDB-lite"/>
    </source>
</evidence>
<dbReference type="InterPro" id="IPR013868">
    <property type="entry name" value="Cut8/Sts1_fam"/>
</dbReference>
<keyword evidence="2 3" id="KW-0539">Nucleus</keyword>
<comment type="similarity">
    <text evidence="1 3">Belongs to the cut8/STS1 family.</text>
</comment>
<dbReference type="GO" id="GO:0015031">
    <property type="term" value="P:protein transport"/>
    <property type="evidence" value="ECO:0007669"/>
    <property type="project" value="UniProtKB-UniRule"/>
</dbReference>
<dbReference type="GO" id="GO:0070628">
    <property type="term" value="F:proteasome binding"/>
    <property type="evidence" value="ECO:0007669"/>
    <property type="project" value="TreeGrafter"/>
</dbReference>
<proteinExistence type="inferred from homology"/>
<reference evidence="5 6" key="1">
    <citation type="submission" date="2023-03" db="EMBL/GenBank/DDBJ databases">
        <title>Mating type loci evolution in Malassezia.</title>
        <authorList>
            <person name="Coelho M.A."/>
        </authorList>
    </citation>
    <scope>NUCLEOTIDE SEQUENCE [LARGE SCALE GENOMIC DNA]</scope>
    <source>
        <strain evidence="5 6">CBS 13387</strain>
    </source>
</reference>
<evidence type="ECO:0000313" key="5">
    <source>
        <dbReference type="EMBL" id="WFD16310.1"/>
    </source>
</evidence>